<gene>
    <name evidence="1" type="ORF">MSPICULIGERA_LOCUS4780</name>
</gene>
<dbReference type="Gene3D" id="1.10.510.10">
    <property type="entry name" value="Transferase(Phosphotransferase) domain 1"/>
    <property type="match status" value="1"/>
</dbReference>
<dbReference type="Proteomes" id="UP001177023">
    <property type="component" value="Unassembled WGS sequence"/>
</dbReference>
<keyword evidence="2" id="KW-1185">Reference proteome</keyword>
<comment type="caution">
    <text evidence="1">The sequence shown here is derived from an EMBL/GenBank/DDBJ whole genome shotgun (WGS) entry which is preliminary data.</text>
</comment>
<feature type="non-terminal residue" evidence="1">
    <location>
        <position position="1"/>
    </location>
</feature>
<proteinExistence type="predicted"/>
<reference evidence="1" key="1">
    <citation type="submission" date="2023-06" db="EMBL/GenBank/DDBJ databases">
        <authorList>
            <person name="Delattre M."/>
        </authorList>
    </citation>
    <scope>NUCLEOTIDE SEQUENCE</scope>
    <source>
        <strain evidence="1">AF72</strain>
    </source>
</reference>
<protein>
    <recommendedName>
        <fullName evidence="3">Protein kinase domain-containing protein</fullName>
    </recommendedName>
</protein>
<name>A0AA36CDJ5_9BILA</name>
<sequence length="93" mass="10661">MDPRALADKTVDFAVDMWGLAVAIWELVTRRQCFIGISMPELLDFHRRGEWKIPPLEGNDFIADFIQACSATPRFRRTSAQLLELINLEAKQV</sequence>
<accession>A0AA36CDJ5</accession>
<dbReference type="InterPro" id="IPR011009">
    <property type="entry name" value="Kinase-like_dom_sf"/>
</dbReference>
<organism evidence="1 2">
    <name type="scientific">Mesorhabditis spiculigera</name>
    <dbReference type="NCBI Taxonomy" id="96644"/>
    <lineage>
        <taxon>Eukaryota</taxon>
        <taxon>Metazoa</taxon>
        <taxon>Ecdysozoa</taxon>
        <taxon>Nematoda</taxon>
        <taxon>Chromadorea</taxon>
        <taxon>Rhabditida</taxon>
        <taxon>Rhabditina</taxon>
        <taxon>Rhabditomorpha</taxon>
        <taxon>Rhabditoidea</taxon>
        <taxon>Rhabditidae</taxon>
        <taxon>Mesorhabditinae</taxon>
        <taxon>Mesorhabditis</taxon>
    </lineage>
</organism>
<dbReference type="SUPFAM" id="SSF56112">
    <property type="entry name" value="Protein kinase-like (PK-like)"/>
    <property type="match status" value="1"/>
</dbReference>
<evidence type="ECO:0000313" key="2">
    <source>
        <dbReference type="Proteomes" id="UP001177023"/>
    </source>
</evidence>
<dbReference type="AlphaFoldDB" id="A0AA36CDJ5"/>
<evidence type="ECO:0000313" key="1">
    <source>
        <dbReference type="EMBL" id="CAJ0566165.1"/>
    </source>
</evidence>
<evidence type="ECO:0008006" key="3">
    <source>
        <dbReference type="Google" id="ProtNLM"/>
    </source>
</evidence>
<dbReference type="EMBL" id="CATQJA010001173">
    <property type="protein sequence ID" value="CAJ0566165.1"/>
    <property type="molecule type" value="Genomic_DNA"/>
</dbReference>